<evidence type="ECO:0000313" key="2">
    <source>
        <dbReference type="Proteomes" id="UP000623467"/>
    </source>
</evidence>
<evidence type="ECO:0000313" key="1">
    <source>
        <dbReference type="EMBL" id="KAF7368059.1"/>
    </source>
</evidence>
<dbReference type="Proteomes" id="UP000623467">
    <property type="component" value="Unassembled WGS sequence"/>
</dbReference>
<keyword evidence="2" id="KW-1185">Reference proteome</keyword>
<comment type="caution">
    <text evidence="1">The sequence shown here is derived from an EMBL/GenBank/DDBJ whole genome shotgun (WGS) entry which is preliminary data.</text>
</comment>
<reference evidence="1" key="1">
    <citation type="submission" date="2020-05" db="EMBL/GenBank/DDBJ databases">
        <title>Mycena genomes resolve the evolution of fungal bioluminescence.</title>
        <authorList>
            <person name="Tsai I.J."/>
        </authorList>
    </citation>
    <scope>NUCLEOTIDE SEQUENCE</scope>
    <source>
        <strain evidence="1">160909Yilan</strain>
    </source>
</reference>
<dbReference type="EMBL" id="JACAZH010000005">
    <property type="protein sequence ID" value="KAF7368059.1"/>
    <property type="molecule type" value="Genomic_DNA"/>
</dbReference>
<gene>
    <name evidence="1" type="ORF">MSAN_00872000</name>
</gene>
<protein>
    <submittedName>
        <fullName evidence="1">Uncharacterized protein</fullName>
    </submittedName>
</protein>
<name>A0A8H6Z0C3_9AGAR</name>
<dbReference type="AlphaFoldDB" id="A0A8H6Z0C3"/>
<organism evidence="1 2">
    <name type="scientific">Mycena sanguinolenta</name>
    <dbReference type="NCBI Taxonomy" id="230812"/>
    <lineage>
        <taxon>Eukaryota</taxon>
        <taxon>Fungi</taxon>
        <taxon>Dikarya</taxon>
        <taxon>Basidiomycota</taxon>
        <taxon>Agaricomycotina</taxon>
        <taxon>Agaricomycetes</taxon>
        <taxon>Agaricomycetidae</taxon>
        <taxon>Agaricales</taxon>
        <taxon>Marasmiineae</taxon>
        <taxon>Mycenaceae</taxon>
        <taxon>Mycena</taxon>
    </lineage>
</organism>
<accession>A0A8H6Z0C3</accession>
<proteinExistence type="predicted"/>
<sequence length="132" mass="14441">MEQGEKEKGGYVYVVDSPRLHLQLHLYPYERVHARGRSSSPGRTAEYAFTATHRTARMFFSGVRPPNRSSSPHLSLRGCSEGGNDHRPTTFGNVATHVCLRTTSSAGAVLARLCVGQSGDVDQGFYTGKPVF</sequence>